<proteinExistence type="predicted"/>
<comment type="caution">
    <text evidence="8">The sequence shown here is derived from an EMBL/GenBank/DDBJ whole genome shotgun (WGS) entry which is preliminary data.</text>
</comment>
<dbReference type="PANTHER" id="PTHR34187">
    <property type="entry name" value="FGR18P"/>
    <property type="match status" value="1"/>
</dbReference>
<evidence type="ECO:0000259" key="7">
    <source>
        <dbReference type="Pfam" id="PF02656"/>
    </source>
</evidence>
<comment type="subcellular location">
    <subcellularLocation>
        <location evidence="1">Cell membrane</location>
        <topology evidence="1">Multi-pass membrane protein</topology>
    </subcellularLocation>
</comment>
<protein>
    <submittedName>
        <fullName evidence="8">Putative membrane protein</fullName>
    </submittedName>
</protein>
<accession>A0A2U1F2Y1</accession>
<dbReference type="AlphaFoldDB" id="A0A2U1F2Y1"/>
<dbReference type="Pfam" id="PF02656">
    <property type="entry name" value="DUF202"/>
    <property type="match status" value="1"/>
</dbReference>
<dbReference type="EMBL" id="QEKW01000013">
    <property type="protein sequence ID" value="PVZ06380.1"/>
    <property type="molecule type" value="Genomic_DNA"/>
</dbReference>
<name>A0A2U1F2Y1_9PSEU</name>
<feature type="transmembrane region" description="Helical" evidence="6">
    <location>
        <begin position="109"/>
        <end position="131"/>
    </location>
</feature>
<keyword evidence="5 6" id="KW-0472">Membrane</keyword>
<evidence type="ECO:0000313" key="9">
    <source>
        <dbReference type="Proteomes" id="UP000245639"/>
    </source>
</evidence>
<feature type="transmembrane region" description="Helical" evidence="6">
    <location>
        <begin position="70"/>
        <end position="88"/>
    </location>
</feature>
<keyword evidence="9" id="KW-1185">Reference proteome</keyword>
<feature type="transmembrane region" description="Helical" evidence="6">
    <location>
        <begin position="46"/>
        <end position="64"/>
    </location>
</feature>
<evidence type="ECO:0000256" key="5">
    <source>
        <dbReference type="ARBA" id="ARBA00023136"/>
    </source>
</evidence>
<dbReference type="PANTHER" id="PTHR34187:SF2">
    <property type="entry name" value="DUF202 DOMAIN-CONTAINING PROTEIN"/>
    <property type="match status" value="1"/>
</dbReference>
<dbReference type="GO" id="GO:0005886">
    <property type="term" value="C:plasma membrane"/>
    <property type="evidence" value="ECO:0007669"/>
    <property type="project" value="UniProtKB-SubCell"/>
</dbReference>
<feature type="domain" description="DUF202" evidence="7">
    <location>
        <begin position="30"/>
        <end position="97"/>
    </location>
</feature>
<dbReference type="InterPro" id="IPR003807">
    <property type="entry name" value="DUF202"/>
</dbReference>
<evidence type="ECO:0000256" key="3">
    <source>
        <dbReference type="ARBA" id="ARBA00022692"/>
    </source>
</evidence>
<sequence>MSRTTGSRSGDTSSGAADEPAEVDIEPDYRFTLANERTFLAWNRTALALIAGGVVVTGLVPEFGPEGSRHIVGGLLAVLGIVVAVMALRRWQRVQRAMRRDADLPPSRLPLLLTVGLVVVTLAVAVLIVVAR</sequence>
<dbReference type="InterPro" id="IPR052053">
    <property type="entry name" value="IM_YidH-like"/>
</dbReference>
<evidence type="ECO:0000256" key="1">
    <source>
        <dbReference type="ARBA" id="ARBA00004651"/>
    </source>
</evidence>
<dbReference type="RefSeq" id="WP_116710130.1">
    <property type="nucleotide sequence ID" value="NZ_QEKW01000013.1"/>
</dbReference>
<evidence type="ECO:0000256" key="6">
    <source>
        <dbReference type="SAM" id="Phobius"/>
    </source>
</evidence>
<evidence type="ECO:0000256" key="2">
    <source>
        <dbReference type="ARBA" id="ARBA00022475"/>
    </source>
</evidence>
<keyword evidence="2" id="KW-1003">Cell membrane</keyword>
<dbReference type="Proteomes" id="UP000245639">
    <property type="component" value="Unassembled WGS sequence"/>
</dbReference>
<keyword evidence="4 6" id="KW-1133">Transmembrane helix</keyword>
<keyword evidence="3 6" id="KW-0812">Transmembrane</keyword>
<reference evidence="8 9" key="1">
    <citation type="submission" date="2018-04" db="EMBL/GenBank/DDBJ databases">
        <title>Genomic Encyclopedia of Type Strains, Phase IV (KMG-IV): sequencing the most valuable type-strain genomes for metagenomic binning, comparative biology and taxonomic classification.</title>
        <authorList>
            <person name="Goeker M."/>
        </authorList>
    </citation>
    <scope>NUCLEOTIDE SEQUENCE [LARGE SCALE GENOMIC DNA]</scope>
    <source>
        <strain evidence="8 9">DSM 45771</strain>
    </source>
</reference>
<gene>
    <name evidence="8" type="ORF">C8D89_113118</name>
</gene>
<evidence type="ECO:0000313" key="8">
    <source>
        <dbReference type="EMBL" id="PVZ06380.1"/>
    </source>
</evidence>
<evidence type="ECO:0000256" key="4">
    <source>
        <dbReference type="ARBA" id="ARBA00022989"/>
    </source>
</evidence>
<organism evidence="8 9">
    <name type="scientific">Actinomycetospora cinnamomea</name>
    <dbReference type="NCBI Taxonomy" id="663609"/>
    <lineage>
        <taxon>Bacteria</taxon>
        <taxon>Bacillati</taxon>
        <taxon>Actinomycetota</taxon>
        <taxon>Actinomycetes</taxon>
        <taxon>Pseudonocardiales</taxon>
        <taxon>Pseudonocardiaceae</taxon>
        <taxon>Actinomycetospora</taxon>
    </lineage>
</organism>
<dbReference type="OrthoDB" id="582337at2"/>